<reference evidence="4 5" key="1">
    <citation type="submission" date="2020-12" db="EMBL/GenBank/DDBJ databases">
        <title>Oil enriched cultivation method for isolating marine PHA-producing bacteria.</title>
        <authorList>
            <person name="Zheng W."/>
            <person name="Yu S."/>
            <person name="Huang Y."/>
        </authorList>
    </citation>
    <scope>NUCLEOTIDE SEQUENCE [LARGE SCALE GENOMIC DNA]</scope>
    <source>
        <strain evidence="4 5">SN0-2</strain>
    </source>
</reference>
<dbReference type="Pfam" id="PF14341">
    <property type="entry name" value="PilX_N"/>
    <property type="match status" value="1"/>
</dbReference>
<keyword evidence="1" id="KW-1133">Transmembrane helix</keyword>
<organism evidence="4 5">
    <name type="scientific">Microbulbifer salipaludis</name>
    <dbReference type="NCBI Taxonomy" id="187980"/>
    <lineage>
        <taxon>Bacteria</taxon>
        <taxon>Pseudomonadati</taxon>
        <taxon>Pseudomonadota</taxon>
        <taxon>Gammaproteobacteria</taxon>
        <taxon>Cellvibrionales</taxon>
        <taxon>Microbulbiferaceae</taxon>
        <taxon>Microbulbifer</taxon>
    </lineage>
</organism>
<evidence type="ECO:0008006" key="6">
    <source>
        <dbReference type="Google" id="ProtNLM"/>
    </source>
</evidence>
<evidence type="ECO:0000313" key="5">
    <source>
        <dbReference type="Proteomes" id="UP000664293"/>
    </source>
</evidence>
<feature type="transmembrane region" description="Helical" evidence="1">
    <location>
        <begin position="15"/>
        <end position="36"/>
    </location>
</feature>
<gene>
    <name evidence="4" type="ORF">JF535_05705</name>
</gene>
<keyword evidence="1" id="KW-0812">Transmembrane</keyword>
<dbReference type="Pfam" id="PF13681">
    <property type="entry name" value="PilX"/>
    <property type="match status" value="1"/>
</dbReference>
<feature type="domain" description="Type 4 fimbrial biogenesis protein PilX N-terminal" evidence="3">
    <location>
        <begin position="14"/>
        <end position="64"/>
    </location>
</feature>
<dbReference type="InterPro" id="IPR025205">
    <property type="entry name" value="PilX/PilW_C"/>
</dbReference>
<evidence type="ECO:0000313" key="4">
    <source>
        <dbReference type="EMBL" id="MBN8430348.1"/>
    </source>
</evidence>
<evidence type="ECO:0000259" key="3">
    <source>
        <dbReference type="Pfam" id="PF14341"/>
    </source>
</evidence>
<keyword evidence="1" id="KW-0472">Membrane</keyword>
<dbReference type="InterPro" id="IPR025746">
    <property type="entry name" value="PilX_N_dom"/>
</dbReference>
<name>A0ABS3E563_9GAMM</name>
<proteinExistence type="predicted"/>
<evidence type="ECO:0000256" key="1">
    <source>
        <dbReference type="SAM" id="Phobius"/>
    </source>
</evidence>
<protein>
    <recommendedName>
        <fullName evidence="6">Type IV pilus assembly protein PilX</fullName>
    </recommendedName>
</protein>
<sequence length="181" mass="19638">MKNTAFPKRLHQQRGMTLVVGLIMVLLMTLVGMAAIRGSNMQELMAGNMRDHNLALQAAEAALRAGEARVQAVDLPAFGTTQYPELMMALDQGGSSEYWKSYDWAEARTAELGLSGVARQPEYVVEEVTSLTSLNGADGGGIDVGSRLIQNDKVIYRISSRGFGGSESTQVLLQSTFRQPK</sequence>
<evidence type="ECO:0000259" key="2">
    <source>
        <dbReference type="Pfam" id="PF13681"/>
    </source>
</evidence>
<feature type="domain" description="PilX/PilW C-terminal" evidence="2">
    <location>
        <begin position="95"/>
        <end position="178"/>
    </location>
</feature>
<dbReference type="Proteomes" id="UP000664293">
    <property type="component" value="Unassembled WGS sequence"/>
</dbReference>
<dbReference type="EMBL" id="JAEKJR010000001">
    <property type="protein sequence ID" value="MBN8430348.1"/>
    <property type="molecule type" value="Genomic_DNA"/>
</dbReference>
<comment type="caution">
    <text evidence="4">The sequence shown here is derived from an EMBL/GenBank/DDBJ whole genome shotgun (WGS) entry which is preliminary data.</text>
</comment>
<keyword evidence="5" id="KW-1185">Reference proteome</keyword>
<accession>A0ABS3E563</accession>
<dbReference type="RefSeq" id="WP_207000033.1">
    <property type="nucleotide sequence ID" value="NZ_JAEKJR010000001.1"/>
</dbReference>